<evidence type="ECO:0000313" key="3">
    <source>
        <dbReference type="Proteomes" id="UP001164064"/>
    </source>
</evidence>
<dbReference type="Proteomes" id="UP001164064">
    <property type="component" value="Chromosome"/>
</dbReference>
<dbReference type="EMBL" id="CP089051">
    <property type="protein sequence ID" value="UYF71516.1"/>
    <property type="molecule type" value="Genomic_DNA"/>
</dbReference>
<feature type="domain" description="LysR substrate-binding" evidence="1">
    <location>
        <begin position="2"/>
        <end position="69"/>
    </location>
</feature>
<reference evidence="2" key="1">
    <citation type="journal article" date="2022" name="J Glob Antimicrob Resist">
        <title>Comparative analysis of IMP-4- and OXA-58-containing plasmids of three carbapenemase-producing Acinetobacter ursingii strains in the Netherlands.</title>
        <authorList>
            <person name="Hendrickx A.P.A."/>
            <person name="Schade R.P."/>
            <person name="Landman F."/>
            <person name="Bosch T."/>
            <person name="Schouls L.M."/>
            <person name="van Dijk K."/>
        </authorList>
    </citation>
    <scope>NUCLEOTIDE SEQUENCE</scope>
    <source>
        <strain evidence="2">RIVM_C010559</strain>
    </source>
</reference>
<dbReference type="Pfam" id="PF03466">
    <property type="entry name" value="LysR_substrate"/>
    <property type="match status" value="1"/>
</dbReference>
<evidence type="ECO:0000259" key="1">
    <source>
        <dbReference type="Pfam" id="PF03466"/>
    </source>
</evidence>
<dbReference type="AlphaFoldDB" id="A0AA46S3S6"/>
<dbReference type="SUPFAM" id="SSF53850">
    <property type="entry name" value="Periplasmic binding protein-like II"/>
    <property type="match status" value="1"/>
</dbReference>
<name>A0AA46S3S6_9GAMM</name>
<evidence type="ECO:0000313" key="2">
    <source>
        <dbReference type="EMBL" id="UYF71516.1"/>
    </source>
</evidence>
<sequence length="74" mass="8559">MHEVRNWLTIVEFVELGLGIALVPKSMQSLKKDHVQFVEIENNDILSETHCIWNKRSSSILLDHFLQLLPFGTV</sequence>
<protein>
    <submittedName>
        <fullName evidence="2">LysR substrate-binding domain-containing protein</fullName>
    </submittedName>
</protein>
<dbReference type="RefSeq" id="WP_004991744.1">
    <property type="nucleotide sequence ID" value="NZ_BBTT01000002.1"/>
</dbReference>
<proteinExistence type="predicted"/>
<dbReference type="InterPro" id="IPR005119">
    <property type="entry name" value="LysR_subst-bd"/>
</dbReference>
<organism evidence="2 3">
    <name type="scientific">Acinetobacter ursingii</name>
    <dbReference type="NCBI Taxonomy" id="108980"/>
    <lineage>
        <taxon>Bacteria</taxon>
        <taxon>Pseudomonadati</taxon>
        <taxon>Pseudomonadota</taxon>
        <taxon>Gammaproteobacteria</taxon>
        <taxon>Moraxellales</taxon>
        <taxon>Moraxellaceae</taxon>
        <taxon>Acinetobacter</taxon>
    </lineage>
</organism>
<accession>A0AA46S3S6</accession>
<gene>
    <name evidence="2" type="ORF">LSO60_14985</name>
</gene>
<dbReference type="Gene3D" id="3.40.190.10">
    <property type="entry name" value="Periplasmic binding protein-like II"/>
    <property type="match status" value="2"/>
</dbReference>